<comment type="caution">
    <text evidence="2">The sequence shown here is derived from an EMBL/GenBank/DDBJ whole genome shotgun (WGS) entry which is preliminary data.</text>
</comment>
<name>A0ABV6JRF7_9PROT</name>
<dbReference type="Proteomes" id="UP001589865">
    <property type="component" value="Unassembled WGS sequence"/>
</dbReference>
<accession>A0ABV6JRF7</accession>
<dbReference type="RefSeq" id="WP_377044066.1">
    <property type="nucleotide sequence ID" value="NZ_JBHLUN010000006.1"/>
</dbReference>
<reference evidence="2 3" key="1">
    <citation type="submission" date="2024-09" db="EMBL/GenBank/DDBJ databases">
        <authorList>
            <person name="Sun Q."/>
            <person name="Mori K."/>
        </authorList>
    </citation>
    <scope>NUCLEOTIDE SEQUENCE [LARGE SCALE GENOMIC DNA]</scope>
    <source>
        <strain evidence="2 3">TBRC 5777</strain>
    </source>
</reference>
<gene>
    <name evidence="2" type="ORF">ACFFGY_08625</name>
</gene>
<sequence>MSGLKVSVTEDRAGIELTPSEAPEGQTGSWSLRLSTQQLDSLLQHLIDLRATMLPPHEGVSASGGTPARTHPGMRWLLARGENERLQLGLLHPGLGWLGMSLSEEDSRRFANFLPDEPEPAAG</sequence>
<evidence type="ECO:0000313" key="3">
    <source>
        <dbReference type="Proteomes" id="UP001589865"/>
    </source>
</evidence>
<evidence type="ECO:0000256" key="1">
    <source>
        <dbReference type="SAM" id="MobiDB-lite"/>
    </source>
</evidence>
<organism evidence="2 3">
    <name type="scientific">Roseomonas elaeocarpi</name>
    <dbReference type="NCBI Taxonomy" id="907779"/>
    <lineage>
        <taxon>Bacteria</taxon>
        <taxon>Pseudomonadati</taxon>
        <taxon>Pseudomonadota</taxon>
        <taxon>Alphaproteobacteria</taxon>
        <taxon>Acetobacterales</taxon>
        <taxon>Roseomonadaceae</taxon>
        <taxon>Roseomonas</taxon>
    </lineage>
</organism>
<proteinExistence type="predicted"/>
<evidence type="ECO:0000313" key="2">
    <source>
        <dbReference type="EMBL" id="MFC0408307.1"/>
    </source>
</evidence>
<keyword evidence="3" id="KW-1185">Reference proteome</keyword>
<dbReference type="EMBL" id="JBHLUN010000006">
    <property type="protein sequence ID" value="MFC0408307.1"/>
    <property type="molecule type" value="Genomic_DNA"/>
</dbReference>
<feature type="region of interest" description="Disordered" evidence="1">
    <location>
        <begin position="1"/>
        <end position="28"/>
    </location>
</feature>
<protein>
    <submittedName>
        <fullName evidence="2">Uncharacterized protein</fullName>
    </submittedName>
</protein>